<proteinExistence type="predicted"/>
<accession>A0A6C0JGQ8</accession>
<evidence type="ECO:0000256" key="1">
    <source>
        <dbReference type="SAM" id="MobiDB-lite"/>
    </source>
</evidence>
<evidence type="ECO:0000313" key="2">
    <source>
        <dbReference type="EMBL" id="QHU04822.1"/>
    </source>
</evidence>
<protein>
    <submittedName>
        <fullName evidence="2">Uncharacterized protein</fullName>
    </submittedName>
</protein>
<feature type="compositionally biased region" description="Polar residues" evidence="1">
    <location>
        <begin position="175"/>
        <end position="196"/>
    </location>
</feature>
<name>A0A6C0JGQ8_9ZZZZ</name>
<reference evidence="2" key="1">
    <citation type="journal article" date="2020" name="Nature">
        <title>Giant virus diversity and host interactions through global metagenomics.</title>
        <authorList>
            <person name="Schulz F."/>
            <person name="Roux S."/>
            <person name="Paez-Espino D."/>
            <person name="Jungbluth S."/>
            <person name="Walsh D.A."/>
            <person name="Denef V.J."/>
            <person name="McMahon K.D."/>
            <person name="Konstantinidis K.T."/>
            <person name="Eloe-Fadrosh E.A."/>
            <person name="Kyrpides N.C."/>
            <person name="Woyke T."/>
        </authorList>
    </citation>
    <scope>NUCLEOTIDE SEQUENCE</scope>
    <source>
        <strain evidence="2">GVMAG-M-3300027708-5</strain>
    </source>
</reference>
<sequence>MATLNSYTFHNMGRLGSDVTDQSQKNVYNTRFANYTLSNFVSENLSNSHVNFAVQQPTMTFFGLTHGDGLSANSVDVDSNLMLKAGQERPLEKLQLFERPFLTVPYLGRGSADPSLESQLQQGELVSDKKSVSTIMEKSFAPYSLYPMDSKMEDYVKDPKNTVQEAALDGWTRGGASTRNDGGLANNNKNRPSATY</sequence>
<feature type="region of interest" description="Disordered" evidence="1">
    <location>
        <begin position="167"/>
        <end position="196"/>
    </location>
</feature>
<dbReference type="AlphaFoldDB" id="A0A6C0JGQ8"/>
<dbReference type="EMBL" id="MN740404">
    <property type="protein sequence ID" value="QHU04822.1"/>
    <property type="molecule type" value="Genomic_DNA"/>
</dbReference>
<organism evidence="2">
    <name type="scientific">viral metagenome</name>
    <dbReference type="NCBI Taxonomy" id="1070528"/>
    <lineage>
        <taxon>unclassified sequences</taxon>
        <taxon>metagenomes</taxon>
        <taxon>organismal metagenomes</taxon>
    </lineage>
</organism>